<dbReference type="Proteomes" id="UP000468687">
    <property type="component" value="Unassembled WGS sequence"/>
</dbReference>
<dbReference type="RefSeq" id="WP_163771934.1">
    <property type="nucleotide sequence ID" value="NZ_JAAGXA010000005.1"/>
</dbReference>
<keyword evidence="1" id="KW-0472">Membrane</keyword>
<dbReference type="Pfam" id="PF12277">
    <property type="entry name" value="DUF3618"/>
    <property type="match status" value="1"/>
</dbReference>
<reference evidence="2 3" key="1">
    <citation type="journal article" date="2014" name="Int. J. Syst. Evol. Microbiol.">
        <title>Nocardioides zeae sp. nov., isolated from the stem of Zea mays.</title>
        <authorList>
            <person name="Glaeser S.P."/>
            <person name="McInroy J.A."/>
            <person name="Busse H.J."/>
            <person name="Kampfer P."/>
        </authorList>
    </citation>
    <scope>NUCLEOTIDE SEQUENCE [LARGE SCALE GENOMIC DNA]</scope>
    <source>
        <strain evidence="2 3">JCM 30728</strain>
    </source>
</reference>
<proteinExistence type="predicted"/>
<keyword evidence="1" id="KW-0812">Transmembrane</keyword>
<evidence type="ECO:0000313" key="2">
    <source>
        <dbReference type="EMBL" id="NEN78392.1"/>
    </source>
</evidence>
<name>A0A6P0HI63_9ACTN</name>
<keyword evidence="1" id="KW-1133">Transmembrane helix</keyword>
<accession>A0A6P0HI63</accession>
<comment type="caution">
    <text evidence="2">The sequence shown here is derived from an EMBL/GenBank/DDBJ whole genome shotgun (WGS) entry which is preliminary data.</text>
</comment>
<dbReference type="AlphaFoldDB" id="A0A6P0HI63"/>
<feature type="transmembrane region" description="Helical" evidence="1">
    <location>
        <begin position="89"/>
        <end position="110"/>
    </location>
</feature>
<dbReference type="EMBL" id="JAAGXA010000005">
    <property type="protein sequence ID" value="NEN78392.1"/>
    <property type="molecule type" value="Genomic_DNA"/>
</dbReference>
<protein>
    <submittedName>
        <fullName evidence="2">DUF3618 domain-containing protein</fullName>
    </submittedName>
</protein>
<evidence type="ECO:0000256" key="1">
    <source>
        <dbReference type="SAM" id="Phobius"/>
    </source>
</evidence>
<sequence>MATPDDPHEEHQPTVAELEEQVEQTRADLADTVEALAAKADVTGRAKHKAEEIVQHARTSAEVTAGQAAQAVANARDQLTDDRGKPTPAALGGAGGLLVLGLVVVAVVVWRRRR</sequence>
<evidence type="ECO:0000313" key="3">
    <source>
        <dbReference type="Proteomes" id="UP000468687"/>
    </source>
</evidence>
<organism evidence="2 3">
    <name type="scientific">Nocardioides zeae</name>
    <dbReference type="NCBI Taxonomy" id="1457234"/>
    <lineage>
        <taxon>Bacteria</taxon>
        <taxon>Bacillati</taxon>
        <taxon>Actinomycetota</taxon>
        <taxon>Actinomycetes</taxon>
        <taxon>Propionibacteriales</taxon>
        <taxon>Nocardioidaceae</taxon>
        <taxon>Nocardioides</taxon>
    </lineage>
</organism>
<gene>
    <name evidence="2" type="ORF">G3T38_08880</name>
</gene>
<keyword evidence="3" id="KW-1185">Reference proteome</keyword>
<dbReference type="InterPro" id="IPR022062">
    <property type="entry name" value="DUF3618"/>
</dbReference>